<evidence type="ECO:0000313" key="3">
    <source>
        <dbReference type="EMBL" id="KAJ8882953.1"/>
    </source>
</evidence>
<proteinExistence type="inferred from homology"/>
<protein>
    <submittedName>
        <fullName evidence="3">Uncharacterized protein</fullName>
    </submittedName>
</protein>
<organism evidence="3 4">
    <name type="scientific">Dryococelus australis</name>
    <dbReference type="NCBI Taxonomy" id="614101"/>
    <lineage>
        <taxon>Eukaryota</taxon>
        <taxon>Metazoa</taxon>
        <taxon>Ecdysozoa</taxon>
        <taxon>Arthropoda</taxon>
        <taxon>Hexapoda</taxon>
        <taxon>Insecta</taxon>
        <taxon>Pterygota</taxon>
        <taxon>Neoptera</taxon>
        <taxon>Polyneoptera</taxon>
        <taxon>Phasmatodea</taxon>
        <taxon>Verophasmatodea</taxon>
        <taxon>Anareolatae</taxon>
        <taxon>Phasmatidae</taxon>
        <taxon>Eurycanthinae</taxon>
        <taxon>Dryococelus</taxon>
    </lineage>
</organism>
<evidence type="ECO:0000256" key="2">
    <source>
        <dbReference type="SAM" id="MobiDB-lite"/>
    </source>
</evidence>
<comment type="similarity">
    <text evidence="1">Belongs to the heparin-binding growth factors family.</text>
</comment>
<reference evidence="3 4" key="1">
    <citation type="submission" date="2023-02" db="EMBL/GenBank/DDBJ databases">
        <title>LHISI_Scaffold_Assembly.</title>
        <authorList>
            <person name="Stuart O.P."/>
            <person name="Cleave R."/>
            <person name="Magrath M.J.L."/>
            <person name="Mikheyev A.S."/>
        </authorList>
    </citation>
    <scope>NUCLEOTIDE SEQUENCE [LARGE SCALE GENOMIC DNA]</scope>
    <source>
        <strain evidence="3">Daus_M_001</strain>
        <tissue evidence="3">Leg muscle</tissue>
    </source>
</reference>
<keyword evidence="4" id="KW-1185">Reference proteome</keyword>
<name>A0ABQ9HFY5_9NEOP</name>
<gene>
    <name evidence="3" type="ORF">PR048_014792</name>
</gene>
<dbReference type="SUPFAM" id="SSF50353">
    <property type="entry name" value="Cytokine"/>
    <property type="match status" value="1"/>
</dbReference>
<dbReference type="Proteomes" id="UP001159363">
    <property type="component" value="Chromosome 4"/>
</dbReference>
<dbReference type="Pfam" id="PF00167">
    <property type="entry name" value="FGF"/>
    <property type="match status" value="1"/>
</dbReference>
<feature type="region of interest" description="Disordered" evidence="2">
    <location>
        <begin position="1"/>
        <end position="25"/>
    </location>
</feature>
<feature type="region of interest" description="Disordered" evidence="2">
    <location>
        <begin position="320"/>
        <end position="341"/>
    </location>
</feature>
<dbReference type="InterPro" id="IPR008996">
    <property type="entry name" value="IL1/FGF"/>
</dbReference>
<evidence type="ECO:0000313" key="4">
    <source>
        <dbReference type="Proteomes" id="UP001159363"/>
    </source>
</evidence>
<feature type="region of interest" description="Disordered" evidence="2">
    <location>
        <begin position="472"/>
        <end position="506"/>
    </location>
</feature>
<comment type="caution">
    <text evidence="3">The sequence shown here is derived from an EMBL/GenBank/DDBJ whole genome shotgun (WGS) entry which is preliminary data.</text>
</comment>
<accession>A0ABQ9HFY5</accession>
<dbReference type="InterPro" id="IPR002209">
    <property type="entry name" value="Fibroblast_GF_fam"/>
</dbReference>
<evidence type="ECO:0000256" key="1">
    <source>
        <dbReference type="ARBA" id="ARBA00007936"/>
    </source>
</evidence>
<dbReference type="Gene3D" id="2.80.10.50">
    <property type="match status" value="1"/>
</dbReference>
<sequence>MRASPRVERLPAQPSRNSGRVPLSPPAKVAGLRTFPRCLQPAPQFWYVWQHWRLAAELRWSRPLYVELSEKPITGSQEPTVKHSPTLVHPAYYWLTIKLGVSKELSSNHSSRRKEQRWCLLVVAAILQRSSVHTGQLKIQSVATCLFLCMDSCGLLYGSSFDVGMDPDYVILRQLKPVSDIISFFSHESSSLPGEVASGISLMGIVPDDALGGRVFLGDLPFLQPLHSSATHTHLASPSSHQLSRPPLATVCGSPAATGYGITAKRSVRDNRLADWTERVSGGLERSARATQRTFRQRHVSPAVSICHAVAARTPPRLASDATGSVLPREKSVASTSPRAGQRRFSMQAGFKLRLEIQTTTSAVVNVRTRIREDLGSNPGPAILISVFHAIYQTPRKCRDGFLLTRKIAPPLLLPPSNLLLVSNDLAVDETFGPLYQRTPSCHGASTAEGWRMNHESCPNLPNHARLFLRSPSTAANKTVRRATSDDGAPTEDPRTRRTPSPDFLPSRHAEVYYAGMKRIKVQN</sequence>
<dbReference type="EMBL" id="JARBHB010000005">
    <property type="protein sequence ID" value="KAJ8882953.1"/>
    <property type="molecule type" value="Genomic_DNA"/>
</dbReference>